<keyword evidence="1" id="KW-0472">Membrane</keyword>
<sequence length="248" mass="28158">MTDGRACFRVYFLSQVKTGSGLNAGIEEISSSFRKSAWSLGFPFDCIVVLGADGDHVQERVQVEGWLKEQALSCEVISVSRPVRAGELQVNSREKGKNSLFATRAAFAAFFEFTHSYAQRAREWAVRSVSKYSKVTTMQLLEADEVREEHDRSLTLLLKLEATYSLLSKGFDPEWEELRKFGIGPKGPNSEELESLVESWESIHEALEVLLERVSEKKFLFWEMLAEYTIVVLILLELVVGVMEFMRA</sequence>
<protein>
    <recommendedName>
        <fullName evidence="4">DUF155 domain-containing protein</fullName>
    </recommendedName>
</protein>
<dbReference type="AlphaFoldDB" id="A0A4R9GP15"/>
<evidence type="ECO:0008006" key="4">
    <source>
        <dbReference type="Google" id="ProtNLM"/>
    </source>
</evidence>
<accession>A0A4R9GP15</accession>
<name>A0A4R9GP15_9LEPT</name>
<keyword evidence="3" id="KW-1185">Reference proteome</keyword>
<keyword evidence="1" id="KW-1133">Transmembrane helix</keyword>
<dbReference type="RefSeq" id="WP_135813277.1">
    <property type="nucleotide sequence ID" value="NZ_RQEV01000010.1"/>
</dbReference>
<dbReference type="EMBL" id="RQEV01000010">
    <property type="protein sequence ID" value="TGK18586.1"/>
    <property type="molecule type" value="Genomic_DNA"/>
</dbReference>
<evidence type="ECO:0000313" key="2">
    <source>
        <dbReference type="EMBL" id="TGK18586.1"/>
    </source>
</evidence>
<gene>
    <name evidence="2" type="ORF">EHO61_08880</name>
</gene>
<evidence type="ECO:0000256" key="1">
    <source>
        <dbReference type="SAM" id="Phobius"/>
    </source>
</evidence>
<proteinExistence type="predicted"/>
<dbReference type="OrthoDB" id="324321at2"/>
<reference evidence="2" key="1">
    <citation type="journal article" date="2019" name="PLoS Negl. Trop. Dis.">
        <title>Revisiting the worldwide diversity of Leptospira species in the environment.</title>
        <authorList>
            <person name="Vincent A.T."/>
            <person name="Schiettekatte O."/>
            <person name="Bourhy P."/>
            <person name="Veyrier F.J."/>
            <person name="Picardeau M."/>
        </authorList>
    </citation>
    <scope>NUCLEOTIDE SEQUENCE [LARGE SCALE GENOMIC DNA]</scope>
    <source>
        <strain evidence="2">SCS5</strain>
    </source>
</reference>
<comment type="caution">
    <text evidence="2">The sequence shown here is derived from an EMBL/GenBank/DDBJ whole genome shotgun (WGS) entry which is preliminary data.</text>
</comment>
<feature type="transmembrane region" description="Helical" evidence="1">
    <location>
        <begin position="219"/>
        <end position="243"/>
    </location>
</feature>
<dbReference type="Proteomes" id="UP000297855">
    <property type="component" value="Unassembled WGS sequence"/>
</dbReference>
<keyword evidence="1" id="KW-0812">Transmembrane</keyword>
<evidence type="ECO:0000313" key="3">
    <source>
        <dbReference type="Proteomes" id="UP000297855"/>
    </source>
</evidence>
<organism evidence="2 3">
    <name type="scientific">Leptospira fluminis</name>
    <dbReference type="NCBI Taxonomy" id="2484979"/>
    <lineage>
        <taxon>Bacteria</taxon>
        <taxon>Pseudomonadati</taxon>
        <taxon>Spirochaetota</taxon>
        <taxon>Spirochaetia</taxon>
        <taxon>Leptospirales</taxon>
        <taxon>Leptospiraceae</taxon>
        <taxon>Leptospira</taxon>
    </lineage>
</organism>